<reference evidence="1" key="1">
    <citation type="submission" date="2022-10" db="EMBL/GenBank/DDBJ databases">
        <title>The complete genomes of actinobacterial strains from the NBC collection.</title>
        <authorList>
            <person name="Joergensen T.S."/>
            <person name="Alvarez Arevalo M."/>
            <person name="Sterndorff E.B."/>
            <person name="Faurdal D."/>
            <person name="Vuksanovic O."/>
            <person name="Mourched A.-S."/>
            <person name="Charusanti P."/>
            <person name="Shaw S."/>
            <person name="Blin K."/>
            <person name="Weber T."/>
        </authorList>
    </citation>
    <scope>NUCLEOTIDE SEQUENCE</scope>
    <source>
        <strain evidence="1">NBC_00119</strain>
    </source>
</reference>
<dbReference type="EMBL" id="CP108195">
    <property type="protein sequence ID" value="WTS17964.1"/>
    <property type="molecule type" value="Genomic_DNA"/>
</dbReference>
<proteinExistence type="predicted"/>
<dbReference type="InterPro" id="IPR025358">
    <property type="entry name" value="DUF4262"/>
</dbReference>
<sequence>MTDDPFQCRCVLCHDYGDQDKADHVDLTIIENVQQHGWHIVMVPGDEMGPGFAYTIGLAHTHGAPELAMFGLDIHAMHRMLNRLGAKSAAGAVLADGQRHPDVVDGHQVALRQIDLRWYRTFFGRAIGFYRRPPFPVLQVAWPDADHRFHWEEQAEEGHRESQPQLWLPPSEHPVGIWTTEL</sequence>
<organism evidence="1">
    <name type="scientific">Streptomyces sp. NBC_00119</name>
    <dbReference type="NCBI Taxonomy" id="2975659"/>
    <lineage>
        <taxon>Bacteria</taxon>
        <taxon>Bacillati</taxon>
        <taxon>Actinomycetota</taxon>
        <taxon>Actinomycetes</taxon>
        <taxon>Kitasatosporales</taxon>
        <taxon>Streptomycetaceae</taxon>
        <taxon>Streptomyces</taxon>
    </lineage>
</organism>
<accession>A0AAU1UL73</accession>
<dbReference type="Pfam" id="PF14081">
    <property type="entry name" value="DUF4262"/>
    <property type="match status" value="1"/>
</dbReference>
<dbReference type="AlphaFoldDB" id="A0AAU1UL73"/>
<evidence type="ECO:0000313" key="1">
    <source>
        <dbReference type="EMBL" id="WTS17964.1"/>
    </source>
</evidence>
<protein>
    <submittedName>
        <fullName evidence="1">DUF4262 domain-containing protein</fullName>
    </submittedName>
</protein>
<gene>
    <name evidence="1" type="ORF">OHU69_47285</name>
</gene>
<name>A0AAU1UL73_9ACTN</name>